<keyword evidence="4" id="KW-0411">Iron-sulfur</keyword>
<evidence type="ECO:0000259" key="6">
    <source>
        <dbReference type="PROSITE" id="PS51296"/>
    </source>
</evidence>
<name>A0ABV8XRW9_9DEIO</name>
<dbReference type="PROSITE" id="PS51296">
    <property type="entry name" value="RIESKE"/>
    <property type="match status" value="1"/>
</dbReference>
<evidence type="ECO:0000256" key="1">
    <source>
        <dbReference type="ARBA" id="ARBA00022714"/>
    </source>
</evidence>
<keyword evidence="5" id="KW-0812">Transmembrane</keyword>
<accession>A0ABV8XRW9</accession>
<evidence type="ECO:0000313" key="8">
    <source>
        <dbReference type="Proteomes" id="UP001595998"/>
    </source>
</evidence>
<dbReference type="RefSeq" id="WP_380040971.1">
    <property type="nucleotide sequence ID" value="NZ_JBHSEH010000022.1"/>
</dbReference>
<protein>
    <submittedName>
        <fullName evidence="7">Ubiquinol-cytochrome c reductase iron-sulfur subunit</fullName>
    </submittedName>
</protein>
<dbReference type="Gene3D" id="2.102.10.10">
    <property type="entry name" value="Rieske [2Fe-2S] iron-sulphur domain"/>
    <property type="match status" value="1"/>
</dbReference>
<evidence type="ECO:0000256" key="4">
    <source>
        <dbReference type="ARBA" id="ARBA00023014"/>
    </source>
</evidence>
<proteinExistence type="predicted"/>
<comment type="caution">
    <text evidence="7">The sequence shown here is derived from an EMBL/GenBank/DDBJ whole genome shotgun (WGS) entry which is preliminary data.</text>
</comment>
<keyword evidence="1" id="KW-0001">2Fe-2S</keyword>
<gene>
    <name evidence="7" type="ORF">ACFOZ9_14690</name>
</gene>
<keyword evidence="5" id="KW-1133">Transmembrane helix</keyword>
<dbReference type="EMBL" id="JBHSEH010000022">
    <property type="protein sequence ID" value="MFC4427463.1"/>
    <property type="molecule type" value="Genomic_DNA"/>
</dbReference>
<evidence type="ECO:0000313" key="7">
    <source>
        <dbReference type="EMBL" id="MFC4427463.1"/>
    </source>
</evidence>
<dbReference type="SUPFAM" id="SSF50022">
    <property type="entry name" value="ISP domain"/>
    <property type="match status" value="1"/>
</dbReference>
<keyword evidence="3" id="KW-0408">Iron</keyword>
<feature type="domain" description="Rieske" evidence="6">
    <location>
        <begin position="112"/>
        <end position="192"/>
    </location>
</feature>
<evidence type="ECO:0000256" key="3">
    <source>
        <dbReference type="ARBA" id="ARBA00023004"/>
    </source>
</evidence>
<sequence length="203" mass="21739">MKPPGDKPGPVPEGARRLTRRALLERWWVLPVAGTAGAFGFMGWYASRVTLGKRGVTGPHFDAGPAQRVASLSALSTEWAEVTFSYAGRPCTLLRVPSAVSGGLQAPGNIHLVAFSRVCTHLGCPVNLVRDPEVLAFAFNYRPPASARHPQLGCRCHYSVFDPLQGGKAVFGKANGPLPRVRLDLRGPDVYATGIEPTPELST</sequence>
<keyword evidence="5" id="KW-0472">Membrane</keyword>
<feature type="transmembrane region" description="Helical" evidence="5">
    <location>
        <begin position="27"/>
        <end position="46"/>
    </location>
</feature>
<organism evidence="7 8">
    <name type="scientific">Deinococcus navajonensis</name>
    <dbReference type="NCBI Taxonomy" id="309884"/>
    <lineage>
        <taxon>Bacteria</taxon>
        <taxon>Thermotogati</taxon>
        <taxon>Deinococcota</taxon>
        <taxon>Deinococci</taxon>
        <taxon>Deinococcales</taxon>
        <taxon>Deinococcaceae</taxon>
        <taxon>Deinococcus</taxon>
    </lineage>
</organism>
<evidence type="ECO:0000256" key="5">
    <source>
        <dbReference type="SAM" id="Phobius"/>
    </source>
</evidence>
<dbReference type="InterPro" id="IPR036922">
    <property type="entry name" value="Rieske_2Fe-2S_sf"/>
</dbReference>
<evidence type="ECO:0000256" key="2">
    <source>
        <dbReference type="ARBA" id="ARBA00022723"/>
    </source>
</evidence>
<dbReference type="Proteomes" id="UP001595998">
    <property type="component" value="Unassembled WGS sequence"/>
</dbReference>
<dbReference type="InterPro" id="IPR017941">
    <property type="entry name" value="Rieske_2Fe-2S"/>
</dbReference>
<keyword evidence="8" id="KW-1185">Reference proteome</keyword>
<reference evidence="8" key="1">
    <citation type="journal article" date="2019" name="Int. J. Syst. Evol. Microbiol.">
        <title>The Global Catalogue of Microorganisms (GCM) 10K type strain sequencing project: providing services to taxonomists for standard genome sequencing and annotation.</title>
        <authorList>
            <consortium name="The Broad Institute Genomics Platform"/>
            <consortium name="The Broad Institute Genome Sequencing Center for Infectious Disease"/>
            <person name="Wu L."/>
            <person name="Ma J."/>
        </authorList>
    </citation>
    <scope>NUCLEOTIDE SEQUENCE [LARGE SCALE GENOMIC DNA]</scope>
    <source>
        <strain evidence="8">CCUG 56029</strain>
    </source>
</reference>
<keyword evidence="2" id="KW-0479">Metal-binding</keyword>